<gene>
    <name evidence="1" type="ORF">IMSHALPRED_002723</name>
</gene>
<dbReference type="EMBL" id="CAJPDT010000015">
    <property type="protein sequence ID" value="CAF9915869.1"/>
    <property type="molecule type" value="Genomic_DNA"/>
</dbReference>
<proteinExistence type="predicted"/>
<sequence length="114" mass="12290">MLSLSRRLPPKPLQLPTQKLIRVTPLEHPAQKPSVERSMIATMHPTLQVHLMGAHTGSAGVQENPVPNSSAQQRLWPKLSPSLAKTLKLSLGAGKDPAGLPESFVLSKNVHLAT</sequence>
<evidence type="ECO:0000313" key="2">
    <source>
        <dbReference type="Proteomes" id="UP000664534"/>
    </source>
</evidence>
<dbReference type="Proteomes" id="UP000664534">
    <property type="component" value="Unassembled WGS sequence"/>
</dbReference>
<keyword evidence="2" id="KW-1185">Reference proteome</keyword>
<organism evidence="1 2">
    <name type="scientific">Imshaugia aleurites</name>
    <dbReference type="NCBI Taxonomy" id="172621"/>
    <lineage>
        <taxon>Eukaryota</taxon>
        <taxon>Fungi</taxon>
        <taxon>Dikarya</taxon>
        <taxon>Ascomycota</taxon>
        <taxon>Pezizomycotina</taxon>
        <taxon>Lecanoromycetes</taxon>
        <taxon>OSLEUM clade</taxon>
        <taxon>Lecanoromycetidae</taxon>
        <taxon>Lecanorales</taxon>
        <taxon>Lecanorineae</taxon>
        <taxon>Parmeliaceae</taxon>
        <taxon>Imshaugia</taxon>
    </lineage>
</organism>
<protein>
    <submittedName>
        <fullName evidence="1">Uncharacterized protein</fullName>
    </submittedName>
</protein>
<evidence type="ECO:0000313" key="1">
    <source>
        <dbReference type="EMBL" id="CAF9915869.1"/>
    </source>
</evidence>
<comment type="caution">
    <text evidence="1">The sequence shown here is derived from an EMBL/GenBank/DDBJ whole genome shotgun (WGS) entry which is preliminary data.</text>
</comment>
<dbReference type="AlphaFoldDB" id="A0A8H3F2J7"/>
<name>A0A8H3F2J7_9LECA</name>
<accession>A0A8H3F2J7</accession>
<reference evidence="1" key="1">
    <citation type="submission" date="2021-03" db="EMBL/GenBank/DDBJ databases">
        <authorList>
            <person name="Tagirdzhanova G."/>
        </authorList>
    </citation>
    <scope>NUCLEOTIDE SEQUENCE</scope>
</reference>